<reference evidence="3 4" key="1">
    <citation type="submission" date="2018-08" db="EMBL/GenBank/DDBJ databases">
        <title>Paraburkholderia sp. DHOM06 isolated from forest soil.</title>
        <authorList>
            <person name="Gao Z.-H."/>
            <person name="Qiu L.-H."/>
        </authorList>
    </citation>
    <scope>NUCLEOTIDE SEQUENCE [LARGE SCALE GENOMIC DNA]</scope>
    <source>
        <strain evidence="3 4">DHOM06</strain>
    </source>
</reference>
<sequence length="378" mass="41471">MNDDYKVELPQLDAVLRGRRLRVGVMGLGIGRKHIEGWREHPDVDVVAIADPDTKRLAERGDAFGIEARYTSAEAMLAAEKLDVVSVCTPNKFHRDLTVAAFEAGCHVLCEKPMAMNAEEGREMLRAADRAGKRLMINFSYRFSAQSRALKAQVDAGLFGDFYFGRTVWHRRRGLPGFGGWFGTKALAGGGPLIDLGVHRLDLALWLMGYPKPVWVLGSTYDPIGRELAARTGKIFDVEDLAATLIRFDNGATLVLEASWATNIQEAELMETRLLGTRAGLLQKNLNEGYTFDAQVFMEQNGAQFDMRVSPASTAHSAMYDYAEAILTERPHPATGEEGLIVMEILDAIYASAAAGEPIRLDGHKKTAAPVADLDMAS</sequence>
<dbReference type="RefSeq" id="WP_115537499.1">
    <property type="nucleotide sequence ID" value="NZ_QRGA01000024.1"/>
</dbReference>
<dbReference type="EMBL" id="QRGA01000024">
    <property type="protein sequence ID" value="RDU94961.1"/>
    <property type="molecule type" value="Genomic_DNA"/>
</dbReference>
<protein>
    <submittedName>
        <fullName evidence="3">Gfo/Idh/MocA family oxidoreductase</fullName>
    </submittedName>
</protein>
<dbReference type="Pfam" id="PF01408">
    <property type="entry name" value="GFO_IDH_MocA"/>
    <property type="match status" value="1"/>
</dbReference>
<accession>A0A3D8JRA8</accession>
<dbReference type="Proteomes" id="UP000256838">
    <property type="component" value="Unassembled WGS sequence"/>
</dbReference>
<gene>
    <name evidence="3" type="ORF">DWV00_31350</name>
</gene>
<proteinExistence type="predicted"/>
<keyword evidence="4" id="KW-1185">Reference proteome</keyword>
<evidence type="ECO:0000313" key="3">
    <source>
        <dbReference type="EMBL" id="RDU94961.1"/>
    </source>
</evidence>
<dbReference type="PANTHER" id="PTHR43249:SF1">
    <property type="entry name" value="D-GLUCOSIDE 3-DEHYDROGENASE"/>
    <property type="match status" value="1"/>
</dbReference>
<evidence type="ECO:0000259" key="1">
    <source>
        <dbReference type="Pfam" id="PF01408"/>
    </source>
</evidence>
<dbReference type="PANTHER" id="PTHR43249">
    <property type="entry name" value="UDP-N-ACETYL-2-AMINO-2-DEOXY-D-GLUCURONATE OXIDASE"/>
    <property type="match status" value="1"/>
</dbReference>
<dbReference type="SUPFAM" id="SSF55347">
    <property type="entry name" value="Glyceraldehyde-3-phosphate dehydrogenase-like, C-terminal domain"/>
    <property type="match status" value="1"/>
</dbReference>
<dbReference type="InterPro" id="IPR055170">
    <property type="entry name" value="GFO_IDH_MocA-like_dom"/>
</dbReference>
<dbReference type="Gene3D" id="3.40.50.720">
    <property type="entry name" value="NAD(P)-binding Rossmann-like Domain"/>
    <property type="match status" value="1"/>
</dbReference>
<dbReference type="OrthoDB" id="9801953at2"/>
<dbReference type="Gene3D" id="3.30.360.10">
    <property type="entry name" value="Dihydrodipicolinate Reductase, domain 2"/>
    <property type="match status" value="1"/>
</dbReference>
<dbReference type="InterPro" id="IPR036291">
    <property type="entry name" value="NAD(P)-bd_dom_sf"/>
</dbReference>
<feature type="domain" description="GFO/IDH/MocA-like oxidoreductase" evidence="2">
    <location>
        <begin position="148"/>
        <end position="280"/>
    </location>
</feature>
<dbReference type="InterPro" id="IPR052515">
    <property type="entry name" value="Gfo/Idh/MocA_Oxidoreductase"/>
</dbReference>
<dbReference type="Pfam" id="PF22725">
    <property type="entry name" value="GFO_IDH_MocA_C3"/>
    <property type="match status" value="1"/>
</dbReference>
<dbReference type="AlphaFoldDB" id="A0A3D8JRA8"/>
<comment type="caution">
    <text evidence="3">The sequence shown here is derived from an EMBL/GenBank/DDBJ whole genome shotgun (WGS) entry which is preliminary data.</text>
</comment>
<feature type="domain" description="Gfo/Idh/MocA-like oxidoreductase N-terminal" evidence="1">
    <location>
        <begin position="21"/>
        <end position="139"/>
    </location>
</feature>
<name>A0A3D8JRA8_9BURK</name>
<organism evidence="3 4">
    <name type="scientific">Trinickia dinghuensis</name>
    <dbReference type="NCBI Taxonomy" id="2291023"/>
    <lineage>
        <taxon>Bacteria</taxon>
        <taxon>Pseudomonadati</taxon>
        <taxon>Pseudomonadota</taxon>
        <taxon>Betaproteobacteria</taxon>
        <taxon>Burkholderiales</taxon>
        <taxon>Burkholderiaceae</taxon>
        <taxon>Trinickia</taxon>
    </lineage>
</organism>
<evidence type="ECO:0000313" key="4">
    <source>
        <dbReference type="Proteomes" id="UP000256838"/>
    </source>
</evidence>
<evidence type="ECO:0000259" key="2">
    <source>
        <dbReference type="Pfam" id="PF22725"/>
    </source>
</evidence>
<dbReference type="GO" id="GO:0000166">
    <property type="term" value="F:nucleotide binding"/>
    <property type="evidence" value="ECO:0007669"/>
    <property type="project" value="InterPro"/>
</dbReference>
<dbReference type="InterPro" id="IPR000683">
    <property type="entry name" value="Gfo/Idh/MocA-like_OxRdtase_N"/>
</dbReference>
<dbReference type="SUPFAM" id="SSF51735">
    <property type="entry name" value="NAD(P)-binding Rossmann-fold domains"/>
    <property type="match status" value="1"/>
</dbReference>